<dbReference type="OrthoDB" id="262081at2"/>
<feature type="chain" id="PRO_5009284820" evidence="1">
    <location>
        <begin position="39"/>
        <end position="304"/>
    </location>
</feature>
<keyword evidence="1" id="KW-0732">Signal</keyword>
<gene>
    <name evidence="2" type="ORF">SAMN05421751_102169</name>
</gene>
<sequence length="304" mass="33575">MNTHEGWFIMLRFPLNRRFAGMVSVMLTALTLPLAAQASAELCSESLVREIPHRPLTAPAGSRVMQRLMDRSGPERDAAVVDQILSGNVPDFLRRLTPVSLTGRLGNGRKVQVTLCVTPDYLAVGNDRDFVRVPMGLAAAARVADSLGFILPTPKMVDAIYQQAKVRLAPRPMKPGRMMSSTPYLLQHDETLDAQRRRTGGKLTELTAGQKKDIVLTTRLLSHPGRVAIYGWHRPNGRPIQPLSTVHGAFYADYSHGVRLVSRTAFVNGKPVPLDEIMRDRQLAPIVSREGPIPDATRLMASLY</sequence>
<organism evidence="2 3">
    <name type="scientific">Jhaorihella thermophila</name>
    <dbReference type="NCBI Taxonomy" id="488547"/>
    <lineage>
        <taxon>Bacteria</taxon>
        <taxon>Pseudomonadati</taxon>
        <taxon>Pseudomonadota</taxon>
        <taxon>Alphaproteobacteria</taxon>
        <taxon>Rhodobacterales</taxon>
        <taxon>Paracoccaceae</taxon>
        <taxon>Jhaorihella</taxon>
    </lineage>
</organism>
<protein>
    <submittedName>
        <fullName evidence="2">Uncharacterized protein</fullName>
    </submittedName>
</protein>
<reference evidence="2 3" key="1">
    <citation type="submission" date="2016-10" db="EMBL/GenBank/DDBJ databases">
        <authorList>
            <person name="de Groot N.N."/>
        </authorList>
    </citation>
    <scope>NUCLEOTIDE SEQUENCE [LARGE SCALE GENOMIC DNA]</scope>
    <source>
        <strain evidence="2 3">DSM 23413</strain>
    </source>
</reference>
<dbReference type="Proteomes" id="UP000236742">
    <property type="component" value="Unassembled WGS sequence"/>
</dbReference>
<evidence type="ECO:0000313" key="3">
    <source>
        <dbReference type="Proteomes" id="UP000236742"/>
    </source>
</evidence>
<evidence type="ECO:0000256" key="1">
    <source>
        <dbReference type="SAM" id="SignalP"/>
    </source>
</evidence>
<feature type="signal peptide" evidence="1">
    <location>
        <begin position="1"/>
        <end position="38"/>
    </location>
</feature>
<keyword evidence="3" id="KW-1185">Reference proteome</keyword>
<name>A0A1H5TAI1_9RHOB</name>
<dbReference type="AlphaFoldDB" id="A0A1H5TAI1"/>
<accession>A0A1H5TAI1</accession>
<dbReference type="RefSeq" id="WP_104006832.1">
    <property type="nucleotide sequence ID" value="NZ_FNVD01000002.1"/>
</dbReference>
<proteinExistence type="predicted"/>
<evidence type="ECO:0000313" key="2">
    <source>
        <dbReference type="EMBL" id="SEF59806.1"/>
    </source>
</evidence>
<dbReference type="EMBL" id="FNVD01000002">
    <property type="protein sequence ID" value="SEF59806.1"/>
    <property type="molecule type" value="Genomic_DNA"/>
</dbReference>